<evidence type="ECO:0000256" key="4">
    <source>
        <dbReference type="SAM" id="MobiDB-lite"/>
    </source>
</evidence>
<dbReference type="GO" id="GO:0000976">
    <property type="term" value="F:transcription cis-regulatory region binding"/>
    <property type="evidence" value="ECO:0007669"/>
    <property type="project" value="TreeGrafter"/>
</dbReference>
<dbReference type="Proteomes" id="UP000598146">
    <property type="component" value="Unassembled WGS sequence"/>
</dbReference>
<protein>
    <submittedName>
        <fullName evidence="6">Substrate-binding domain-containing protein</fullName>
    </submittedName>
</protein>
<accession>A0A931FZQ1</accession>
<evidence type="ECO:0000256" key="2">
    <source>
        <dbReference type="ARBA" id="ARBA00023125"/>
    </source>
</evidence>
<evidence type="ECO:0000313" key="7">
    <source>
        <dbReference type="Proteomes" id="UP000598146"/>
    </source>
</evidence>
<keyword evidence="7" id="KW-1185">Reference proteome</keyword>
<dbReference type="PANTHER" id="PTHR30146">
    <property type="entry name" value="LACI-RELATED TRANSCRIPTIONAL REPRESSOR"/>
    <property type="match status" value="1"/>
</dbReference>
<dbReference type="PANTHER" id="PTHR30146:SF155">
    <property type="entry name" value="ALANINE RACEMASE"/>
    <property type="match status" value="1"/>
</dbReference>
<keyword evidence="2" id="KW-0238">DNA-binding</keyword>
<comment type="caution">
    <text evidence="6">The sequence shown here is derived from an EMBL/GenBank/DDBJ whole genome shotgun (WGS) entry which is preliminary data.</text>
</comment>
<name>A0A931FZQ1_9ACTN</name>
<feature type="region of interest" description="Disordered" evidence="4">
    <location>
        <begin position="237"/>
        <end position="263"/>
    </location>
</feature>
<dbReference type="EMBL" id="JADQTO010000013">
    <property type="protein sequence ID" value="MBG0565020.1"/>
    <property type="molecule type" value="Genomic_DNA"/>
</dbReference>
<evidence type="ECO:0000256" key="1">
    <source>
        <dbReference type="ARBA" id="ARBA00023015"/>
    </source>
</evidence>
<keyword evidence="1" id="KW-0805">Transcription regulation</keyword>
<gene>
    <name evidence="6" type="ORF">I4J89_26570</name>
</gene>
<organism evidence="6 7">
    <name type="scientific">Actinoplanes aureus</name>
    <dbReference type="NCBI Taxonomy" id="2792083"/>
    <lineage>
        <taxon>Bacteria</taxon>
        <taxon>Bacillati</taxon>
        <taxon>Actinomycetota</taxon>
        <taxon>Actinomycetes</taxon>
        <taxon>Micromonosporales</taxon>
        <taxon>Micromonosporaceae</taxon>
        <taxon>Actinoplanes</taxon>
    </lineage>
</organism>
<dbReference type="Pfam" id="PF13377">
    <property type="entry name" value="Peripla_BP_3"/>
    <property type="match status" value="1"/>
</dbReference>
<feature type="domain" description="Transcriptional regulator LacI/GalR-like sensor" evidence="5">
    <location>
        <begin position="93"/>
        <end position="250"/>
    </location>
</feature>
<dbReference type="InterPro" id="IPR046335">
    <property type="entry name" value="LacI/GalR-like_sensor"/>
</dbReference>
<proteinExistence type="predicted"/>
<dbReference type="InterPro" id="IPR028082">
    <property type="entry name" value="Peripla_BP_I"/>
</dbReference>
<dbReference type="AlphaFoldDB" id="A0A931FZQ1"/>
<evidence type="ECO:0000259" key="5">
    <source>
        <dbReference type="Pfam" id="PF13377"/>
    </source>
</evidence>
<dbReference type="GO" id="GO:0003700">
    <property type="term" value="F:DNA-binding transcription factor activity"/>
    <property type="evidence" value="ECO:0007669"/>
    <property type="project" value="TreeGrafter"/>
</dbReference>
<keyword evidence="3" id="KW-0804">Transcription</keyword>
<sequence length="263" mass="27061">MELIAGMEEGLAPHGATVLLLVVPDLEAELATYRRWAGDHTVQAVVVVNLVHDDTRPAHLAALGLPAVLAGRADAPAFPRVVTDDAGAMTAAVEMLASLGHRVIGRVSGPADLVHTAERSAAMHIAAARHGVHVHIVEGDYGAAAGVRGVQDLLAAVPAPTAVVFDNDVMAVAAEQELIRTGVGVPDQVSLLVYDDSPLCELAVPPLSALSIDVHDHGLTLGRAVLAVLDGAEPVEHPGPPIRVLRRESTGPARVGDTGSVPG</sequence>
<evidence type="ECO:0000313" key="6">
    <source>
        <dbReference type="EMBL" id="MBG0565020.1"/>
    </source>
</evidence>
<dbReference type="Gene3D" id="3.40.50.2300">
    <property type="match status" value="2"/>
</dbReference>
<dbReference type="SUPFAM" id="SSF53822">
    <property type="entry name" value="Periplasmic binding protein-like I"/>
    <property type="match status" value="1"/>
</dbReference>
<reference evidence="6" key="1">
    <citation type="submission" date="2020-11" db="EMBL/GenBank/DDBJ databases">
        <title>Isolation and identification of active actinomycetes.</title>
        <authorList>
            <person name="Sun X."/>
        </authorList>
    </citation>
    <scope>NUCLEOTIDE SEQUENCE</scope>
    <source>
        <strain evidence="6">NEAU-A11</strain>
    </source>
</reference>
<evidence type="ECO:0000256" key="3">
    <source>
        <dbReference type="ARBA" id="ARBA00023163"/>
    </source>
</evidence>